<dbReference type="InterPro" id="IPR008995">
    <property type="entry name" value="Mo/tungstate-bd_C_term_dom"/>
</dbReference>
<evidence type="ECO:0000259" key="4">
    <source>
        <dbReference type="PROSITE" id="PS50893"/>
    </source>
</evidence>
<dbReference type="Pfam" id="PF08402">
    <property type="entry name" value="TOBE_2"/>
    <property type="match status" value="1"/>
</dbReference>
<dbReference type="EMBL" id="LT607750">
    <property type="protein sequence ID" value="SCG48344.1"/>
    <property type="molecule type" value="Genomic_DNA"/>
</dbReference>
<name>A0A1C5HQR6_9ACTN</name>
<evidence type="ECO:0000256" key="2">
    <source>
        <dbReference type="ARBA" id="ARBA00022741"/>
    </source>
</evidence>
<dbReference type="AlphaFoldDB" id="A0A1C5HQR6"/>
<dbReference type="PANTHER" id="PTHR43875:SF1">
    <property type="entry name" value="OSMOPROTECTIVE COMPOUNDS UPTAKE ATP-BINDING PROTEIN GGTA"/>
    <property type="match status" value="1"/>
</dbReference>
<keyword evidence="1" id="KW-0813">Transport</keyword>
<evidence type="ECO:0000313" key="5">
    <source>
        <dbReference type="EMBL" id="SCG48344.1"/>
    </source>
</evidence>
<dbReference type="PROSITE" id="PS00211">
    <property type="entry name" value="ABC_TRANSPORTER_1"/>
    <property type="match status" value="1"/>
</dbReference>
<dbReference type="PANTHER" id="PTHR43875">
    <property type="entry name" value="MALTODEXTRIN IMPORT ATP-BINDING PROTEIN MSMX"/>
    <property type="match status" value="1"/>
</dbReference>
<evidence type="ECO:0000256" key="3">
    <source>
        <dbReference type="ARBA" id="ARBA00022840"/>
    </source>
</evidence>
<dbReference type="PROSITE" id="PS50893">
    <property type="entry name" value="ABC_TRANSPORTER_2"/>
    <property type="match status" value="1"/>
</dbReference>
<reference evidence="5 6" key="1">
    <citation type="submission" date="2016-06" db="EMBL/GenBank/DDBJ databases">
        <authorList>
            <person name="Kjaerup R.B."/>
            <person name="Dalgaard T.S."/>
            <person name="Juul-Madsen H.R."/>
        </authorList>
    </citation>
    <scope>NUCLEOTIDE SEQUENCE [LARGE SCALE GENOMIC DNA]</scope>
    <source>
        <strain evidence="5 6">DSM 43904</strain>
    </source>
</reference>
<dbReference type="SMART" id="SM00382">
    <property type="entry name" value="AAA"/>
    <property type="match status" value="1"/>
</dbReference>
<keyword evidence="3 5" id="KW-0067">ATP-binding</keyword>
<dbReference type="GO" id="GO:0005524">
    <property type="term" value="F:ATP binding"/>
    <property type="evidence" value="ECO:0007669"/>
    <property type="project" value="UniProtKB-KW"/>
</dbReference>
<organism evidence="5 6">
    <name type="scientific">Micromonospora echinaurantiaca</name>
    <dbReference type="NCBI Taxonomy" id="47857"/>
    <lineage>
        <taxon>Bacteria</taxon>
        <taxon>Bacillati</taxon>
        <taxon>Actinomycetota</taxon>
        <taxon>Actinomycetes</taxon>
        <taxon>Micromonosporales</taxon>
        <taxon>Micromonosporaceae</taxon>
        <taxon>Micromonospora</taxon>
    </lineage>
</organism>
<protein>
    <submittedName>
        <fullName evidence="5">Carbohydrate ABC transporter ATP-binding protein, CUT1 family</fullName>
    </submittedName>
</protein>
<dbReference type="RefSeq" id="WP_088993582.1">
    <property type="nucleotide sequence ID" value="NZ_LT607750.1"/>
</dbReference>
<dbReference type="SUPFAM" id="SSF50331">
    <property type="entry name" value="MOP-like"/>
    <property type="match status" value="1"/>
</dbReference>
<dbReference type="InterPro" id="IPR017871">
    <property type="entry name" value="ABC_transporter-like_CS"/>
</dbReference>
<evidence type="ECO:0000256" key="1">
    <source>
        <dbReference type="ARBA" id="ARBA00022448"/>
    </source>
</evidence>
<dbReference type="InterPro" id="IPR012340">
    <property type="entry name" value="NA-bd_OB-fold"/>
</dbReference>
<dbReference type="FunFam" id="3.40.50.300:FF:000042">
    <property type="entry name" value="Maltose/maltodextrin ABC transporter, ATP-binding protein"/>
    <property type="match status" value="1"/>
</dbReference>
<dbReference type="Gene3D" id="2.40.50.100">
    <property type="match status" value="1"/>
</dbReference>
<dbReference type="InterPro" id="IPR003593">
    <property type="entry name" value="AAA+_ATPase"/>
</dbReference>
<dbReference type="Proteomes" id="UP000198217">
    <property type="component" value="Chromosome I"/>
</dbReference>
<dbReference type="Pfam" id="PF00005">
    <property type="entry name" value="ABC_tran"/>
    <property type="match status" value="1"/>
</dbReference>
<keyword evidence="2" id="KW-0547">Nucleotide-binding</keyword>
<dbReference type="InterPro" id="IPR003439">
    <property type="entry name" value="ABC_transporter-like_ATP-bd"/>
</dbReference>
<dbReference type="GO" id="GO:0055052">
    <property type="term" value="C:ATP-binding cassette (ABC) transporter complex, substrate-binding subunit-containing"/>
    <property type="evidence" value="ECO:0007669"/>
    <property type="project" value="TreeGrafter"/>
</dbReference>
<dbReference type="InterPro" id="IPR047641">
    <property type="entry name" value="ABC_transpr_MalK/UgpC-like"/>
</dbReference>
<evidence type="ECO:0000313" key="6">
    <source>
        <dbReference type="Proteomes" id="UP000198217"/>
    </source>
</evidence>
<dbReference type="Gene3D" id="3.40.50.300">
    <property type="entry name" value="P-loop containing nucleotide triphosphate hydrolases"/>
    <property type="match status" value="1"/>
</dbReference>
<dbReference type="SUPFAM" id="SSF52540">
    <property type="entry name" value="P-loop containing nucleoside triphosphate hydrolases"/>
    <property type="match status" value="1"/>
</dbReference>
<dbReference type="InterPro" id="IPR013611">
    <property type="entry name" value="Transp-assoc_OB_typ2"/>
</dbReference>
<dbReference type="GO" id="GO:0140359">
    <property type="term" value="F:ABC-type transporter activity"/>
    <property type="evidence" value="ECO:0007669"/>
    <property type="project" value="UniProtKB-ARBA"/>
</dbReference>
<feature type="domain" description="ABC transporter" evidence="4">
    <location>
        <begin position="6"/>
        <end position="236"/>
    </location>
</feature>
<dbReference type="InterPro" id="IPR027417">
    <property type="entry name" value="P-loop_NTPase"/>
</dbReference>
<sequence length="351" mass="37335">MSEPGLVLDGVSAAYRSATVLHEVDLTVRRGELLVVLGPSGAGKSTVLRVVAGLEPVTGGRIRIAGRDVTGDRPGRRNVSMVFQSYALFPHLSVAENIAFGLEVRDTPRAVARERARVAAESVGCAALLDRRPGQLSGGERQRVALARALVREPDVFLLDEPLSNLDLALRVEMRAELRALHDRVGATMVHVTHDQTEALVLADRIAVLRDGRIEQVGTPDEIWRTPASTFVARFVGSPAMNLLPADGPVRPAGSPPPGAPVTESGRLDLGFRPEAVTLGGADAAGTPATVERVDVVGEDAYAYLRLAGGEPVVARVPAARRPDRGAAVRLTVRWADVHVFHAGSGRRYAP</sequence>
<dbReference type="Gene3D" id="2.40.50.140">
    <property type="entry name" value="Nucleic acid-binding proteins"/>
    <property type="match status" value="1"/>
</dbReference>
<keyword evidence="6" id="KW-1185">Reference proteome</keyword>
<proteinExistence type="predicted"/>
<gene>
    <name evidence="5" type="ORF">GA0070609_2056</name>
</gene>
<dbReference type="GO" id="GO:0016887">
    <property type="term" value="F:ATP hydrolysis activity"/>
    <property type="evidence" value="ECO:0007669"/>
    <property type="project" value="InterPro"/>
</dbReference>
<accession>A0A1C5HQR6</accession>